<dbReference type="Proteomes" id="UP000325372">
    <property type="component" value="Unassembled WGS sequence"/>
</dbReference>
<sequence length="192" mass="22131">MSNQLLEEQKFAARNFSRISKVIPRRLAIREDNISAQLAKAKTSPRRKLETLYTLMDELFQTVLPLTPCRNRCSSCCHYEVNITEIEIAHIEIHSKRKRSKVVGPKVNFHGTACPFLENGSCSIYEARPFTCRKHLALTKSNFWCDPVRSNLEKFPLIQFSGFENAFNLIRSESKSYDSVDIRQVFKRNATG</sequence>
<dbReference type="EMBL" id="VYXP01000013">
    <property type="protein sequence ID" value="KAA9129682.1"/>
    <property type="molecule type" value="Genomic_DNA"/>
</dbReference>
<evidence type="ECO:0000313" key="1">
    <source>
        <dbReference type="EMBL" id="KAA9129682.1"/>
    </source>
</evidence>
<comment type="caution">
    <text evidence="1">The sequence shown here is derived from an EMBL/GenBank/DDBJ whole genome shotgun (WGS) entry which is preliminary data.</text>
</comment>
<proteinExistence type="predicted"/>
<name>A0A5N0T499_9GAMM</name>
<protein>
    <submittedName>
        <fullName evidence="1">YkgJ family cysteine cluster protein</fullName>
    </submittedName>
</protein>
<accession>A0A5N0T499</accession>
<dbReference type="RefSeq" id="WP_150865610.1">
    <property type="nucleotide sequence ID" value="NZ_VYXP01000013.1"/>
</dbReference>
<keyword evidence="2" id="KW-1185">Reference proteome</keyword>
<dbReference type="Pfam" id="PF03692">
    <property type="entry name" value="CxxCxxCC"/>
    <property type="match status" value="1"/>
</dbReference>
<dbReference type="InterPro" id="IPR005358">
    <property type="entry name" value="Puta_zinc/iron-chelating_dom"/>
</dbReference>
<evidence type="ECO:0000313" key="2">
    <source>
        <dbReference type="Proteomes" id="UP000325372"/>
    </source>
</evidence>
<dbReference type="AlphaFoldDB" id="A0A5N0T499"/>
<reference evidence="1 2" key="1">
    <citation type="submission" date="2019-09" db="EMBL/GenBank/DDBJ databases">
        <title>Wenzhouxiangella sp. Genome sequencing and assembly.</title>
        <authorList>
            <person name="Zhang R."/>
        </authorList>
    </citation>
    <scope>NUCLEOTIDE SEQUENCE [LARGE SCALE GENOMIC DNA]</scope>
    <source>
        <strain evidence="1 2">W260</strain>
    </source>
</reference>
<organism evidence="1 2">
    <name type="scientific">Marinihelvus fidelis</name>
    <dbReference type="NCBI Taxonomy" id="2613842"/>
    <lineage>
        <taxon>Bacteria</taxon>
        <taxon>Pseudomonadati</taxon>
        <taxon>Pseudomonadota</taxon>
        <taxon>Gammaproteobacteria</taxon>
        <taxon>Chromatiales</taxon>
        <taxon>Wenzhouxiangellaceae</taxon>
        <taxon>Marinihelvus</taxon>
    </lineage>
</organism>
<gene>
    <name evidence="1" type="ORF">F3N42_15065</name>
</gene>